<reference evidence="2 3" key="1">
    <citation type="journal article" date="2018" name="Front. Microbiol.">
        <title>Description and Comparative Genomics of Macrococcus caseolyticus subsp. hominis subsp. nov., Macrococcus goetzii sp. nov., Macrococcus epidermidis sp. nov., and Macrococcus bohemicus sp. nov., Novel Macrococci From Human Clinical Material With Virulence Potential and Suspected Uptake of Foreign DNA by Natural Transformation.</title>
        <authorList>
            <person name="Maslanova I."/>
            <person name="Wertheimer Z."/>
            <person name="Sedlacek I."/>
            <person name="Svec P."/>
            <person name="Indrakova A."/>
            <person name="Kovarovic V."/>
            <person name="Schumann P."/>
            <person name="Sproer C."/>
            <person name="Kralova S."/>
            <person name="Sedo O."/>
            <person name="Kristofova L."/>
            <person name="Vrbovska V."/>
            <person name="Fuzik T."/>
            <person name="Petras P."/>
            <person name="Zdrahal Z."/>
            <person name="Ruzickova V."/>
            <person name="Doskar J."/>
            <person name="Pantucek R."/>
        </authorList>
    </citation>
    <scope>NUCLEOTIDE SEQUENCE [LARGE SCALE GENOMIC DNA]</scope>
    <source>
        <strain evidence="2 3">CCM 4927</strain>
    </source>
</reference>
<evidence type="ECO:0000256" key="1">
    <source>
        <dbReference type="SAM" id="Phobius"/>
    </source>
</evidence>
<evidence type="ECO:0000313" key="2">
    <source>
        <dbReference type="EMBL" id="RAI79389.1"/>
    </source>
</evidence>
<dbReference type="Proteomes" id="UP000229523">
    <property type="component" value="Unassembled WGS sequence"/>
</dbReference>
<feature type="transmembrane region" description="Helical" evidence="1">
    <location>
        <begin position="31"/>
        <end position="49"/>
    </location>
</feature>
<dbReference type="EMBL" id="MJBI02000008">
    <property type="protein sequence ID" value="RAI79389.1"/>
    <property type="molecule type" value="Genomic_DNA"/>
</dbReference>
<comment type="caution">
    <text evidence="2">The sequence shown here is derived from an EMBL/GenBank/DDBJ whole genome shotgun (WGS) entry which is preliminary data.</text>
</comment>
<accession>A0A2G5NVF1</accession>
<feature type="transmembrane region" description="Helical" evidence="1">
    <location>
        <begin position="228"/>
        <end position="246"/>
    </location>
</feature>
<protein>
    <submittedName>
        <fullName evidence="2">ZIP family metal transporter</fullName>
    </submittedName>
</protein>
<keyword evidence="1" id="KW-1133">Transmembrane helix</keyword>
<dbReference type="RefSeq" id="WP_099576769.1">
    <property type="nucleotide sequence ID" value="NZ_MJBI02000008.1"/>
</dbReference>
<evidence type="ECO:0000313" key="3">
    <source>
        <dbReference type="Proteomes" id="UP000229523"/>
    </source>
</evidence>
<gene>
    <name evidence="2" type="ORF">BFS35_011655</name>
</gene>
<feature type="transmembrane region" description="Helical" evidence="1">
    <location>
        <begin position="200"/>
        <end position="222"/>
    </location>
</feature>
<organism evidence="2 3">
    <name type="scientific">Macrococcoides goetzii</name>
    <dbReference type="NCBI Taxonomy" id="1891097"/>
    <lineage>
        <taxon>Bacteria</taxon>
        <taxon>Bacillati</taxon>
        <taxon>Bacillota</taxon>
        <taxon>Bacilli</taxon>
        <taxon>Bacillales</taxon>
        <taxon>Staphylococcaceae</taxon>
        <taxon>Macrococcoides</taxon>
    </lineage>
</organism>
<feature type="transmembrane region" description="Helical" evidence="1">
    <location>
        <begin position="61"/>
        <end position="82"/>
    </location>
</feature>
<proteinExistence type="predicted"/>
<keyword evidence="1" id="KW-0472">Membrane</keyword>
<feature type="transmembrane region" description="Helical" evidence="1">
    <location>
        <begin position="171"/>
        <end position="193"/>
    </location>
</feature>
<dbReference type="AlphaFoldDB" id="A0A2G5NVF1"/>
<keyword evidence="3" id="KW-1185">Reference proteome</keyword>
<sequence>MSSAFFWGALSGFAVLLSAIVSMVVKIPRKVLGFIMAFGVGILIGAATFELLQDATEKSHIINTVIGFIAGALTFTILEAVIAHHGGKHRKRSNQHELVKEEETSQNDSGLGIFIGTVMDAIPESMMLGMSLIGGKGVSLLLLIAIFISNIPEGLSSTTGMLKSGQSKGKIIFLFAVVTIVAGLSALFGYVFLDNASLGVILMISSFAAGGIITMIGSTMMPEAYEEGGGLVGLMTAFGVITSILLNQLG</sequence>
<keyword evidence="1" id="KW-0812">Transmembrane</keyword>
<name>A0A2G5NVF1_9STAP</name>
<feature type="transmembrane region" description="Helical" evidence="1">
    <location>
        <begin position="128"/>
        <end position="151"/>
    </location>
</feature>
<feature type="transmembrane region" description="Helical" evidence="1">
    <location>
        <begin position="6"/>
        <end position="24"/>
    </location>
</feature>